<proteinExistence type="predicted"/>
<feature type="transmembrane region" description="Helical" evidence="1">
    <location>
        <begin position="94"/>
        <end position="114"/>
    </location>
</feature>
<keyword evidence="3" id="KW-1185">Reference proteome</keyword>
<keyword evidence="1" id="KW-1133">Transmembrane helix</keyword>
<keyword evidence="1 2" id="KW-0812">Transmembrane</keyword>
<dbReference type="Proteomes" id="UP000051952">
    <property type="component" value="Unassembled WGS sequence"/>
</dbReference>
<name>A0A0S4KP87_BODSA</name>
<dbReference type="AlphaFoldDB" id="A0A0S4KP87"/>
<accession>A0A0S4KP87</accession>
<organism evidence="2 3">
    <name type="scientific">Bodo saltans</name>
    <name type="common">Flagellated protozoan</name>
    <dbReference type="NCBI Taxonomy" id="75058"/>
    <lineage>
        <taxon>Eukaryota</taxon>
        <taxon>Discoba</taxon>
        <taxon>Euglenozoa</taxon>
        <taxon>Kinetoplastea</taxon>
        <taxon>Metakinetoplastina</taxon>
        <taxon>Eubodonida</taxon>
        <taxon>Bodonidae</taxon>
        <taxon>Bodo</taxon>
    </lineage>
</organism>
<gene>
    <name evidence="2" type="ORF">BSAL_48905</name>
</gene>
<feature type="transmembrane region" description="Helical" evidence="1">
    <location>
        <begin position="50"/>
        <end position="73"/>
    </location>
</feature>
<reference evidence="3" key="1">
    <citation type="submission" date="2015-09" db="EMBL/GenBank/DDBJ databases">
        <authorList>
            <consortium name="Pathogen Informatics"/>
        </authorList>
    </citation>
    <scope>NUCLEOTIDE SEQUENCE [LARGE SCALE GENOMIC DNA]</scope>
    <source>
        <strain evidence="3">Lake Konstanz</strain>
    </source>
</reference>
<dbReference type="VEuPathDB" id="TriTrypDB:BSAL_48905"/>
<protein>
    <submittedName>
        <fullName evidence="2">Transmembrane protein, putative</fullName>
    </submittedName>
</protein>
<dbReference type="EMBL" id="CYKH01002253">
    <property type="protein sequence ID" value="CUM57964.1"/>
    <property type="molecule type" value="Genomic_DNA"/>
</dbReference>
<evidence type="ECO:0000313" key="3">
    <source>
        <dbReference type="Proteomes" id="UP000051952"/>
    </source>
</evidence>
<sequence length="117" mass="13415">MHSVFFVRFGVKFNIIVSLCFISEPAKEVDRRAVPMLSSLLLQLPEDRRYFLQLFISVLVSVGNGSIFCFGIFSPYMKQPAFSMSQKKNKDMRVPLFCFVLDFFCARASPLSHLCCL</sequence>
<evidence type="ECO:0000313" key="2">
    <source>
        <dbReference type="EMBL" id="CUM57964.1"/>
    </source>
</evidence>
<keyword evidence="1" id="KW-0472">Membrane</keyword>
<evidence type="ECO:0000256" key="1">
    <source>
        <dbReference type="SAM" id="Phobius"/>
    </source>
</evidence>